<feature type="non-terminal residue" evidence="2">
    <location>
        <position position="1"/>
    </location>
</feature>
<comment type="caution">
    <text evidence="2">The sequence shown here is derived from an EMBL/GenBank/DDBJ whole genome shotgun (WGS) entry which is preliminary data.</text>
</comment>
<dbReference type="InterPro" id="IPR036188">
    <property type="entry name" value="FAD/NAD-bd_sf"/>
</dbReference>
<dbReference type="EMBL" id="BARU01036302">
    <property type="protein sequence ID" value="GAH89114.1"/>
    <property type="molecule type" value="Genomic_DNA"/>
</dbReference>
<evidence type="ECO:0000259" key="1">
    <source>
        <dbReference type="Pfam" id="PF07992"/>
    </source>
</evidence>
<feature type="non-terminal residue" evidence="2">
    <location>
        <position position="252"/>
    </location>
</feature>
<evidence type="ECO:0000313" key="2">
    <source>
        <dbReference type="EMBL" id="GAH89114.1"/>
    </source>
</evidence>
<dbReference type="PANTHER" id="PTHR42783">
    <property type="entry name" value="GLUTAMATE SYNTHASE [NADPH] SMALL CHAIN"/>
    <property type="match status" value="1"/>
</dbReference>
<gene>
    <name evidence="2" type="ORF">S03H2_56711</name>
</gene>
<sequence>IEGVIPGMQVLSALNLGKKIELGKRVGIIGGGNTAVDAARRVLRAEISESVTMIDAARSALRTTKPESVTIFYRRTIDEIPAYKEEVEGAGDEGIKIEFLTSPTKIITDNGKLKACEFIRMRLGDIDESGRRRPVPIEGSEFIVELDTLIVSISESPDISFLKNEGLEFSKWDTIVIDQETCLTKRPGIFAGGDVVTGPNTVVDAVAAGKIASESIDQYLTGKEVKREYKLIRPSRYIEPIEFSDEELDELL</sequence>
<dbReference type="AlphaFoldDB" id="X1KG22"/>
<organism evidence="2">
    <name type="scientific">marine sediment metagenome</name>
    <dbReference type="NCBI Taxonomy" id="412755"/>
    <lineage>
        <taxon>unclassified sequences</taxon>
        <taxon>metagenomes</taxon>
        <taxon>ecological metagenomes</taxon>
    </lineage>
</organism>
<dbReference type="SUPFAM" id="SSF51905">
    <property type="entry name" value="FAD/NAD(P)-binding domain"/>
    <property type="match status" value="1"/>
</dbReference>
<dbReference type="GO" id="GO:0016491">
    <property type="term" value="F:oxidoreductase activity"/>
    <property type="evidence" value="ECO:0007669"/>
    <property type="project" value="InterPro"/>
</dbReference>
<dbReference type="PANTHER" id="PTHR42783:SF3">
    <property type="entry name" value="GLUTAMATE SYNTHASE [NADPH] SMALL CHAIN-RELATED"/>
    <property type="match status" value="1"/>
</dbReference>
<accession>X1KG22</accession>
<proteinExistence type="predicted"/>
<name>X1KG22_9ZZZZ</name>
<dbReference type="Gene3D" id="3.50.50.60">
    <property type="entry name" value="FAD/NAD(P)-binding domain"/>
    <property type="match status" value="3"/>
</dbReference>
<dbReference type="InterPro" id="IPR023753">
    <property type="entry name" value="FAD/NAD-binding_dom"/>
</dbReference>
<dbReference type="Pfam" id="PF07992">
    <property type="entry name" value="Pyr_redox_2"/>
    <property type="match status" value="1"/>
</dbReference>
<dbReference type="PRINTS" id="PR00368">
    <property type="entry name" value="FADPNR"/>
</dbReference>
<feature type="domain" description="FAD/NAD(P)-binding" evidence="1">
    <location>
        <begin position="20"/>
        <end position="209"/>
    </location>
</feature>
<protein>
    <recommendedName>
        <fullName evidence="1">FAD/NAD(P)-binding domain-containing protein</fullName>
    </recommendedName>
</protein>
<reference evidence="2" key="1">
    <citation type="journal article" date="2014" name="Front. Microbiol.">
        <title>High frequency of phylogenetically diverse reductive dehalogenase-homologous genes in deep subseafloor sedimentary metagenomes.</title>
        <authorList>
            <person name="Kawai M."/>
            <person name="Futagami T."/>
            <person name="Toyoda A."/>
            <person name="Takaki Y."/>
            <person name="Nishi S."/>
            <person name="Hori S."/>
            <person name="Arai W."/>
            <person name="Tsubouchi T."/>
            <person name="Morono Y."/>
            <person name="Uchiyama I."/>
            <person name="Ito T."/>
            <person name="Fujiyama A."/>
            <person name="Inagaki F."/>
            <person name="Takami H."/>
        </authorList>
    </citation>
    <scope>NUCLEOTIDE SEQUENCE</scope>
    <source>
        <strain evidence="2">Expedition CK06-06</strain>
    </source>
</reference>